<evidence type="ECO:0000256" key="9">
    <source>
        <dbReference type="ARBA" id="ARBA00023180"/>
    </source>
</evidence>
<dbReference type="GO" id="GO:0000033">
    <property type="term" value="F:alpha-1,3-mannosyltransferase activity"/>
    <property type="evidence" value="ECO:0007669"/>
    <property type="project" value="TreeGrafter"/>
</dbReference>
<comment type="subcellular location">
    <subcellularLocation>
        <location evidence="1">Membrane</location>
        <topology evidence="1">Single-pass type II membrane protein</topology>
    </subcellularLocation>
</comment>
<dbReference type="GO" id="GO:0016020">
    <property type="term" value="C:membrane"/>
    <property type="evidence" value="ECO:0007669"/>
    <property type="project" value="UniProtKB-SubCell"/>
</dbReference>
<evidence type="ECO:0000256" key="7">
    <source>
        <dbReference type="ARBA" id="ARBA00022989"/>
    </source>
</evidence>
<feature type="compositionally biased region" description="Polar residues" evidence="10">
    <location>
        <begin position="76"/>
        <end position="94"/>
    </location>
</feature>
<keyword evidence="7 11" id="KW-1133">Transmembrane helix</keyword>
<dbReference type="InterPro" id="IPR029044">
    <property type="entry name" value="Nucleotide-diphossugar_trans"/>
</dbReference>
<keyword evidence="8 11" id="KW-0472">Membrane</keyword>
<keyword evidence="9" id="KW-0325">Glycoprotein</keyword>
<dbReference type="Gene3D" id="3.90.550.10">
    <property type="entry name" value="Spore Coat Polysaccharide Biosynthesis Protein SpsA, Chain A"/>
    <property type="match status" value="1"/>
</dbReference>
<dbReference type="Proteomes" id="UP001301769">
    <property type="component" value="Unassembled WGS sequence"/>
</dbReference>
<keyword evidence="3 12" id="KW-0328">Glycosyltransferase</keyword>
<reference evidence="12" key="2">
    <citation type="submission" date="2023-05" db="EMBL/GenBank/DDBJ databases">
        <authorList>
            <consortium name="Lawrence Berkeley National Laboratory"/>
            <person name="Steindorff A."/>
            <person name="Hensen N."/>
            <person name="Bonometti L."/>
            <person name="Westerberg I."/>
            <person name="Brannstrom I.O."/>
            <person name="Guillou S."/>
            <person name="Cros-Aarteil S."/>
            <person name="Calhoun S."/>
            <person name="Haridas S."/>
            <person name="Kuo A."/>
            <person name="Mondo S."/>
            <person name="Pangilinan J."/>
            <person name="Riley R."/>
            <person name="Labutti K."/>
            <person name="Andreopoulos B."/>
            <person name="Lipzen A."/>
            <person name="Chen C."/>
            <person name="Yanf M."/>
            <person name="Daum C."/>
            <person name="Ng V."/>
            <person name="Clum A."/>
            <person name="Ohm R."/>
            <person name="Martin F."/>
            <person name="Silar P."/>
            <person name="Natvig D."/>
            <person name="Lalanne C."/>
            <person name="Gautier V."/>
            <person name="Ament-Velasquez S.L."/>
            <person name="Kruys A."/>
            <person name="Hutchinson M.I."/>
            <person name="Powell A.J."/>
            <person name="Barry K."/>
            <person name="Miller A.N."/>
            <person name="Grigoriev I.V."/>
            <person name="Debuchy R."/>
            <person name="Gladieux P."/>
            <person name="Thoren M.H."/>
            <person name="Johannesson H."/>
        </authorList>
    </citation>
    <scope>NUCLEOTIDE SEQUENCE</scope>
    <source>
        <strain evidence="12">PSN293</strain>
    </source>
</reference>
<name>A0AAN6Y864_9PEZI</name>
<evidence type="ECO:0000256" key="10">
    <source>
        <dbReference type="SAM" id="MobiDB-lite"/>
    </source>
</evidence>
<feature type="transmembrane region" description="Helical" evidence="11">
    <location>
        <begin position="18"/>
        <end position="37"/>
    </location>
</feature>
<keyword evidence="5 11" id="KW-0812">Transmembrane</keyword>
<gene>
    <name evidence="12" type="ORF">QBC37DRAFT_205094</name>
</gene>
<comment type="similarity">
    <text evidence="2">Belongs to the MNN1/MNT family.</text>
</comment>
<dbReference type="AlphaFoldDB" id="A0AAN6Y864"/>
<dbReference type="GO" id="GO:0006493">
    <property type="term" value="P:protein O-linked glycosylation"/>
    <property type="evidence" value="ECO:0007669"/>
    <property type="project" value="TreeGrafter"/>
</dbReference>
<evidence type="ECO:0000313" key="12">
    <source>
        <dbReference type="EMBL" id="KAK4211862.1"/>
    </source>
</evidence>
<dbReference type="EMBL" id="MU858139">
    <property type="protein sequence ID" value="KAK4211862.1"/>
    <property type="molecule type" value="Genomic_DNA"/>
</dbReference>
<comment type="caution">
    <text evidence="12">The sequence shown here is derived from an EMBL/GenBank/DDBJ whole genome shotgun (WGS) entry which is preliminary data.</text>
</comment>
<keyword evidence="4" id="KW-0808">Transferase</keyword>
<evidence type="ECO:0000313" key="13">
    <source>
        <dbReference type="Proteomes" id="UP001301769"/>
    </source>
</evidence>
<evidence type="ECO:0000256" key="8">
    <source>
        <dbReference type="ARBA" id="ARBA00023136"/>
    </source>
</evidence>
<protein>
    <submittedName>
        <fullName evidence="12">Mannosyltransferase putative-domain-containing protein</fullName>
    </submittedName>
</protein>
<reference evidence="12" key="1">
    <citation type="journal article" date="2023" name="Mol. Phylogenet. Evol.">
        <title>Genome-scale phylogeny and comparative genomics of the fungal order Sordariales.</title>
        <authorList>
            <person name="Hensen N."/>
            <person name="Bonometti L."/>
            <person name="Westerberg I."/>
            <person name="Brannstrom I.O."/>
            <person name="Guillou S."/>
            <person name="Cros-Aarteil S."/>
            <person name="Calhoun S."/>
            <person name="Haridas S."/>
            <person name="Kuo A."/>
            <person name="Mondo S."/>
            <person name="Pangilinan J."/>
            <person name="Riley R."/>
            <person name="LaButti K."/>
            <person name="Andreopoulos B."/>
            <person name="Lipzen A."/>
            <person name="Chen C."/>
            <person name="Yan M."/>
            <person name="Daum C."/>
            <person name="Ng V."/>
            <person name="Clum A."/>
            <person name="Steindorff A."/>
            <person name="Ohm R.A."/>
            <person name="Martin F."/>
            <person name="Silar P."/>
            <person name="Natvig D.O."/>
            <person name="Lalanne C."/>
            <person name="Gautier V."/>
            <person name="Ament-Velasquez S.L."/>
            <person name="Kruys A."/>
            <person name="Hutchinson M.I."/>
            <person name="Powell A.J."/>
            <person name="Barry K."/>
            <person name="Miller A.N."/>
            <person name="Grigoriev I.V."/>
            <person name="Debuchy R."/>
            <person name="Gladieux P."/>
            <person name="Hiltunen Thoren M."/>
            <person name="Johannesson H."/>
        </authorList>
    </citation>
    <scope>NUCLEOTIDE SEQUENCE</scope>
    <source>
        <strain evidence="12">PSN293</strain>
    </source>
</reference>
<proteinExistence type="inferred from homology"/>
<keyword evidence="13" id="KW-1185">Reference proteome</keyword>
<accession>A0AAN6Y864</accession>
<dbReference type="PANTHER" id="PTHR31392">
    <property type="entry name" value="ALPHA-1,3-MANNOSYLTRANSFERASE MNN1-RELATED"/>
    <property type="match status" value="1"/>
</dbReference>
<evidence type="ECO:0000256" key="2">
    <source>
        <dbReference type="ARBA" id="ARBA00009105"/>
    </source>
</evidence>
<dbReference type="InterPro" id="IPR022751">
    <property type="entry name" value="Alpha_mannosyltransferase"/>
</dbReference>
<evidence type="ECO:0000256" key="5">
    <source>
        <dbReference type="ARBA" id="ARBA00022692"/>
    </source>
</evidence>
<organism evidence="12 13">
    <name type="scientific">Rhypophila decipiens</name>
    <dbReference type="NCBI Taxonomy" id="261697"/>
    <lineage>
        <taxon>Eukaryota</taxon>
        <taxon>Fungi</taxon>
        <taxon>Dikarya</taxon>
        <taxon>Ascomycota</taxon>
        <taxon>Pezizomycotina</taxon>
        <taxon>Sordariomycetes</taxon>
        <taxon>Sordariomycetidae</taxon>
        <taxon>Sordariales</taxon>
        <taxon>Naviculisporaceae</taxon>
        <taxon>Rhypophila</taxon>
    </lineage>
</organism>
<feature type="region of interest" description="Disordered" evidence="10">
    <location>
        <begin position="52"/>
        <end position="96"/>
    </location>
</feature>
<dbReference type="PANTHER" id="PTHR31392:SF1">
    <property type="entry name" value="ALPHA-1,3-MANNOSYLTRANSFERASE MNN1-RELATED"/>
    <property type="match status" value="1"/>
</dbReference>
<sequence>MLQSAPPIISRAIRSPRILAVFIFTLIFLGSSTFSFYQLGWVPDSNIFYPPTNNKHGESTSPAPPDAHVDAPGNPNPVQDLTETQPVAESQQDSLADDVNPFRQTIQYFKDFEFKQHPYQHSFGDQGARTKVVRNWLIASQATADPRTQQTLSQAVEEAIQILYPFMRKPPANPDSSAPLADLRSTYEPGSTGIVITAGDPIVRFAAHLIVSIRSVLRSNLPIQVFYGGDADLSPAKRKWLSSLVEFGPPLEFVDITTQFDQSTLQFDKAHGGWAMKPFAMLASRFEKVILLDADAVLLQTPEAFFSHPAFLRSGALLFHDRLLWKGGFKGRHDWWKENIKTPGPQLAKSLVWTEEYAEEGDSGVIVLDKGRVDVLMGLLHICWQNSFPVRESITYKITYGDKESYWFGLELTGAGYEFEKHYGAMLGWEHDIDTDHHEDEEQKEGEEKGEDPNKNKTRICSFTIAHLDEEDKLLWYNGGLLKNKLLKDMEDVYEVPNKWMVDAEWIKGNKKEAFSCMRGGPEEVHDITDWERTLLESFIERAKWVDESYKTLG</sequence>
<keyword evidence="6" id="KW-0735">Signal-anchor</keyword>
<dbReference type="Pfam" id="PF11051">
    <property type="entry name" value="Mannosyl_trans3"/>
    <property type="match status" value="1"/>
</dbReference>
<evidence type="ECO:0000256" key="3">
    <source>
        <dbReference type="ARBA" id="ARBA00022676"/>
    </source>
</evidence>
<dbReference type="SUPFAM" id="SSF53448">
    <property type="entry name" value="Nucleotide-diphospho-sugar transferases"/>
    <property type="match status" value="1"/>
</dbReference>
<dbReference type="GO" id="GO:0005794">
    <property type="term" value="C:Golgi apparatus"/>
    <property type="evidence" value="ECO:0007669"/>
    <property type="project" value="TreeGrafter"/>
</dbReference>
<evidence type="ECO:0000256" key="4">
    <source>
        <dbReference type="ARBA" id="ARBA00022679"/>
    </source>
</evidence>
<evidence type="ECO:0000256" key="1">
    <source>
        <dbReference type="ARBA" id="ARBA00004606"/>
    </source>
</evidence>
<evidence type="ECO:0000256" key="6">
    <source>
        <dbReference type="ARBA" id="ARBA00022968"/>
    </source>
</evidence>
<evidence type="ECO:0000256" key="11">
    <source>
        <dbReference type="SAM" id="Phobius"/>
    </source>
</evidence>